<dbReference type="GeneID" id="5479585"/>
<feature type="region of interest" description="Disordered" evidence="2">
    <location>
        <begin position="198"/>
        <end position="219"/>
    </location>
</feature>
<reference evidence="3 4" key="1">
    <citation type="journal article" date="2007" name="PLoS Pathog.">
        <title>Genome sequence of Babesia bovis and comparative analysis of apicomplexan hemoprotozoa.</title>
        <authorList>
            <person name="Brayton K.A."/>
            <person name="Lau A.O.T."/>
            <person name="Herndon D.R."/>
            <person name="Hannick L."/>
            <person name="Kappmeyer L.S."/>
            <person name="Berens S.J."/>
            <person name="Bidwell S.L."/>
            <person name="Brown W.C."/>
            <person name="Crabtree J."/>
            <person name="Fadrosh D."/>
            <person name="Feldblum T."/>
            <person name="Forberger H.A."/>
            <person name="Haas B.J."/>
            <person name="Howell J.M."/>
            <person name="Khouri H."/>
            <person name="Koo H."/>
            <person name="Mann D.J."/>
            <person name="Norimine J."/>
            <person name="Paulsen I.T."/>
            <person name="Radune D."/>
            <person name="Ren Q."/>
            <person name="Smith R.K. Jr."/>
            <person name="Suarez C.E."/>
            <person name="White O."/>
            <person name="Wortman J.R."/>
            <person name="Knowles D.P. Jr."/>
            <person name="McElwain T.F."/>
            <person name="Nene V.M."/>
        </authorList>
    </citation>
    <scope>NUCLEOTIDE SEQUENCE [LARGE SCALE GENOMIC DNA]</scope>
    <source>
        <strain evidence="3">T2Bo</strain>
    </source>
</reference>
<comment type="caution">
    <text evidence="3">The sequence shown here is derived from an EMBL/GenBank/DDBJ whole genome shotgun (WGS) entry which is preliminary data.</text>
</comment>
<dbReference type="eggNOG" id="ENOG502TNAN">
    <property type="taxonomic scope" value="Eukaryota"/>
</dbReference>
<feature type="compositionally biased region" description="Basic and acidic residues" evidence="2">
    <location>
        <begin position="116"/>
        <end position="125"/>
    </location>
</feature>
<dbReference type="Proteomes" id="UP000002173">
    <property type="component" value="Unassembled WGS sequence"/>
</dbReference>
<reference evidence="4" key="2">
    <citation type="journal article" date="2020" name="Data Brief">
        <title>Transcriptome dataset of Babesia bovis life stages within vertebrate and invertebrate hosts.</title>
        <authorList>
            <person name="Ueti M.W."/>
            <person name="Johnson W.C."/>
            <person name="Kappmeyer L.S."/>
            <person name="Herndon D.R."/>
            <person name="Mousel M.R."/>
            <person name="Reif K.E."/>
            <person name="Taus N.S."/>
            <person name="Ifeonu O.O."/>
            <person name="Silva J.C."/>
            <person name="Suarez C.E."/>
            <person name="Brayton K.A."/>
        </authorList>
    </citation>
    <scope>NUCLEOTIDE SEQUENCE [LARGE SCALE GENOMIC DNA]</scope>
</reference>
<dbReference type="RefSeq" id="XP_001611340.1">
    <property type="nucleotide sequence ID" value="XM_001611290.1"/>
</dbReference>
<dbReference type="VEuPathDB" id="PiroplasmaDB:BBOV_III002050"/>
<evidence type="ECO:0000313" key="3">
    <source>
        <dbReference type="EMBL" id="EDO07772.1"/>
    </source>
</evidence>
<evidence type="ECO:0008006" key="5">
    <source>
        <dbReference type="Google" id="ProtNLM"/>
    </source>
</evidence>
<gene>
    <name evidence="3" type="ORF">BBOV_III002050</name>
</gene>
<dbReference type="InterPro" id="IPR013730">
    <property type="entry name" value="Fyv7/TAP26"/>
</dbReference>
<evidence type="ECO:0000256" key="1">
    <source>
        <dbReference type="SAM" id="Coils"/>
    </source>
</evidence>
<feature type="region of interest" description="Disordered" evidence="2">
    <location>
        <begin position="99"/>
        <end position="183"/>
    </location>
</feature>
<evidence type="ECO:0000256" key="2">
    <source>
        <dbReference type="SAM" id="MobiDB-lite"/>
    </source>
</evidence>
<feature type="coiled-coil region" evidence="1">
    <location>
        <begin position="232"/>
        <end position="259"/>
    </location>
</feature>
<feature type="compositionally biased region" description="Basic residues" evidence="2">
    <location>
        <begin position="127"/>
        <end position="137"/>
    </location>
</feature>
<keyword evidence="4" id="KW-1185">Reference proteome</keyword>
<evidence type="ECO:0000313" key="4">
    <source>
        <dbReference type="Proteomes" id="UP000002173"/>
    </source>
</evidence>
<feature type="compositionally biased region" description="Polar residues" evidence="2">
    <location>
        <begin position="101"/>
        <end position="115"/>
    </location>
</feature>
<dbReference type="FunCoup" id="A7AMI8">
    <property type="interactions" value="5"/>
</dbReference>
<dbReference type="Pfam" id="PF08524">
    <property type="entry name" value="rRNA_processing"/>
    <property type="match status" value="1"/>
</dbReference>
<dbReference type="EMBL" id="AAXT01000001">
    <property type="protein sequence ID" value="EDO07772.1"/>
    <property type="molecule type" value="Genomic_DNA"/>
</dbReference>
<name>A7AMI8_BABBO</name>
<protein>
    <recommendedName>
        <fullName evidence="5">rRNA-processing protein FYV7</fullName>
    </recommendedName>
</protein>
<dbReference type="KEGG" id="bbo:BBOV_III002050"/>
<dbReference type="OMA" id="YISDQRC"/>
<reference evidence="4" key="3">
    <citation type="journal article" date="2021" name="Int. J. Parasitol.">
        <title>Comparative analysis of gene expression between Babesia bovis blood stages and kinetes allowed by improved genome annotation.</title>
        <authorList>
            <person name="Ueti M.W."/>
            <person name="Johnson W.C."/>
            <person name="Kappmeyer L.S."/>
            <person name="Herndon D.R."/>
            <person name="Mousel M.R."/>
            <person name="Reif K.E."/>
            <person name="Taus N.S."/>
            <person name="Ifeonu O.O."/>
            <person name="Silva J.C."/>
            <person name="Suarez C.E."/>
            <person name="Brayton K.A."/>
        </authorList>
    </citation>
    <scope>NUCLEOTIDE SEQUENCE [LARGE SCALE GENOMIC DNA]</scope>
</reference>
<dbReference type="AlphaFoldDB" id="A7AMI8"/>
<organism evidence="3 4">
    <name type="scientific">Babesia bovis</name>
    <dbReference type="NCBI Taxonomy" id="5865"/>
    <lineage>
        <taxon>Eukaryota</taxon>
        <taxon>Sar</taxon>
        <taxon>Alveolata</taxon>
        <taxon>Apicomplexa</taxon>
        <taxon>Aconoidasida</taxon>
        <taxon>Piroplasmida</taxon>
        <taxon>Babesiidae</taxon>
        <taxon>Babesia</taxon>
    </lineage>
</organism>
<accession>A7AMI8</accession>
<keyword evidence="1" id="KW-0175">Coiled coil</keyword>
<sequence>MAKNLNFKGQGAYWKGSVKNKTIARKNKQYISDQRCLKEYKKQLRSVEQSTTSSKTDSNNSIEVAQNVTSIHQTSSSVGDHHVEIVKPQIERVYLQHDENTSSVNGQQQTTSKSEISLHKGDSKTSPRTRKRDKKHVVSVADSANGSNLDYDEPQDINSCTDTDDVELPHIDGSSSSNRNVMTPEVKSDFDATSVVDNEMDNDSQDANNLSPKEPGHGKYSGVYAKALKLREERAKLLAQQHNERVEKIKQKKREIRTKKQARYERHRLLGEKTKRGQPIMSRVITHLMKNFERKHGSIK</sequence>
<dbReference type="InParanoid" id="A7AMI8"/>
<proteinExistence type="predicted"/>